<evidence type="ECO:0000313" key="3">
    <source>
        <dbReference type="EMBL" id="MBL7559248.1"/>
    </source>
</evidence>
<dbReference type="Pfam" id="PF04536">
    <property type="entry name" value="TPM_phosphatase"/>
    <property type="match status" value="1"/>
</dbReference>
<dbReference type="PANTHER" id="PTHR30373:SF2">
    <property type="entry name" value="UPF0603 PROTEIN YGCG"/>
    <property type="match status" value="1"/>
</dbReference>
<comment type="caution">
    <text evidence="3">The sequence shown here is derived from an EMBL/GenBank/DDBJ whole genome shotgun (WGS) entry which is preliminary data.</text>
</comment>
<feature type="signal peptide" evidence="1">
    <location>
        <begin position="1"/>
        <end position="20"/>
    </location>
</feature>
<gene>
    <name evidence="3" type="ORF">JAO71_05465</name>
</gene>
<dbReference type="PANTHER" id="PTHR30373">
    <property type="entry name" value="UPF0603 PROTEIN YGCG"/>
    <property type="match status" value="1"/>
</dbReference>
<name>A0ABS1WJF1_9FLAO</name>
<accession>A0ABS1WJF1</accession>
<dbReference type="Proteomes" id="UP000605013">
    <property type="component" value="Unassembled WGS sequence"/>
</dbReference>
<sequence length="160" mass="18118">MKQFTLLLFFLTLLSCNSQTQNSSQQHALVVIDEANFFTRSQTDSISKIILDFEKQTTNQICVYIKDSIPNQENTLTYATKLANNLGVGQAEKNNGLLLLISKHDRQVAIATGTETEKVITDIICYDLIENILVPSFKEERYFEGVLQVLDSVKVKWVNP</sequence>
<dbReference type="RefSeq" id="WP_202999457.1">
    <property type="nucleotide sequence ID" value="NZ_JAEMEF010000003.1"/>
</dbReference>
<dbReference type="Gene3D" id="3.10.310.50">
    <property type="match status" value="1"/>
</dbReference>
<dbReference type="InterPro" id="IPR007621">
    <property type="entry name" value="TPM_dom"/>
</dbReference>
<reference evidence="3 4" key="1">
    <citation type="submission" date="2020-12" db="EMBL/GenBank/DDBJ databases">
        <title>Olleya sediminilitoris sp. nov., isolated from a tidal flat.</title>
        <authorList>
            <person name="Park S."/>
            <person name="Yoon J.-H."/>
        </authorList>
    </citation>
    <scope>NUCLEOTIDE SEQUENCE [LARGE SCALE GENOMIC DNA]</scope>
    <source>
        <strain evidence="3 4">YSTF-M6</strain>
    </source>
</reference>
<evidence type="ECO:0000313" key="4">
    <source>
        <dbReference type="Proteomes" id="UP000605013"/>
    </source>
</evidence>
<dbReference type="EMBL" id="JAEMEF010000003">
    <property type="protein sequence ID" value="MBL7559248.1"/>
    <property type="molecule type" value="Genomic_DNA"/>
</dbReference>
<feature type="chain" id="PRO_5045558674" evidence="1">
    <location>
        <begin position="21"/>
        <end position="160"/>
    </location>
</feature>
<keyword evidence="4" id="KW-1185">Reference proteome</keyword>
<feature type="domain" description="TPM" evidence="2">
    <location>
        <begin position="31"/>
        <end position="153"/>
    </location>
</feature>
<protein>
    <submittedName>
        <fullName evidence="3">TPM domain-containing protein</fullName>
    </submittedName>
</protein>
<evidence type="ECO:0000256" key="1">
    <source>
        <dbReference type="SAM" id="SignalP"/>
    </source>
</evidence>
<keyword evidence="1" id="KW-0732">Signal</keyword>
<organism evidence="3 4">
    <name type="scientific">Olleya sediminilitoris</name>
    <dbReference type="NCBI Taxonomy" id="2795739"/>
    <lineage>
        <taxon>Bacteria</taxon>
        <taxon>Pseudomonadati</taxon>
        <taxon>Bacteroidota</taxon>
        <taxon>Flavobacteriia</taxon>
        <taxon>Flavobacteriales</taxon>
        <taxon>Flavobacteriaceae</taxon>
    </lineage>
</organism>
<proteinExistence type="predicted"/>
<dbReference type="PROSITE" id="PS51257">
    <property type="entry name" value="PROKAR_LIPOPROTEIN"/>
    <property type="match status" value="1"/>
</dbReference>
<evidence type="ECO:0000259" key="2">
    <source>
        <dbReference type="Pfam" id="PF04536"/>
    </source>
</evidence>